<dbReference type="InterPro" id="IPR006197">
    <property type="entry name" value="Peptidase_S24_LexA"/>
</dbReference>
<dbReference type="InterPro" id="IPR015927">
    <property type="entry name" value="Peptidase_S24_S26A/B/C"/>
</dbReference>
<keyword evidence="5 13" id="KW-0227">DNA damage</keyword>
<dbReference type="PANTHER" id="PTHR33516">
    <property type="entry name" value="LEXA REPRESSOR"/>
    <property type="match status" value="1"/>
</dbReference>
<feature type="active site" description="For autocatalytic cleavage activity" evidence="13">
    <location>
        <position position="116"/>
    </location>
</feature>
<evidence type="ECO:0000256" key="2">
    <source>
        <dbReference type="ARBA" id="ARBA00011738"/>
    </source>
</evidence>
<dbReference type="KEGG" id="gbi:PG2T_13060"/>
<keyword evidence="10 13" id="KW-0804">Transcription</keyword>
<dbReference type="RefSeq" id="WP_068806351.1">
    <property type="nucleotide sequence ID" value="NZ_CP014671.1"/>
</dbReference>
<evidence type="ECO:0000259" key="16">
    <source>
        <dbReference type="Pfam" id="PF01726"/>
    </source>
</evidence>
<proteinExistence type="inferred from homology"/>
<dbReference type="GO" id="GO:0006281">
    <property type="term" value="P:DNA repair"/>
    <property type="evidence" value="ECO:0007669"/>
    <property type="project" value="UniProtKB-UniRule"/>
</dbReference>
<comment type="function">
    <text evidence="13">Represses a number of genes involved in the response to DNA damage (SOS response), including recA and lexA. In the presence of single-stranded DNA, RecA interacts with LexA causing an autocatalytic cleavage which disrupts the DNA-binding part of LexA, leading to derepression of the SOS regulon and eventually DNA repair.</text>
</comment>
<reference evidence="18" key="1">
    <citation type="submission" date="2016-03" db="EMBL/GenBank/DDBJ databases">
        <title>Complete genome sequence of Solimmundus cernigliae, representing a novel lineage of polycyclic aromatic hydrocarbon degraders within the Gammaproteobacteria.</title>
        <authorList>
            <person name="Singleton D.R."/>
            <person name="Dickey A.N."/>
            <person name="Scholl E.H."/>
            <person name="Wright F.A."/>
            <person name="Aitken M.D."/>
        </authorList>
    </citation>
    <scope>NUCLEOTIDE SEQUENCE [LARGE SCALE GENOMIC DNA]</scope>
    <source>
        <strain evidence="18">TR3.2</strain>
    </source>
</reference>
<dbReference type="InterPro" id="IPR006200">
    <property type="entry name" value="LexA"/>
</dbReference>
<accession>A0A1B1YVU7</accession>
<dbReference type="Gene3D" id="1.10.10.10">
    <property type="entry name" value="Winged helix-like DNA-binding domain superfamily/Winged helix DNA-binding domain"/>
    <property type="match status" value="1"/>
</dbReference>
<dbReference type="GO" id="GO:0006260">
    <property type="term" value="P:DNA replication"/>
    <property type="evidence" value="ECO:0007669"/>
    <property type="project" value="UniProtKB-UniRule"/>
</dbReference>
<dbReference type="FunFam" id="2.10.109.10:FF:000001">
    <property type="entry name" value="LexA repressor"/>
    <property type="match status" value="1"/>
</dbReference>
<dbReference type="InterPro" id="IPR006199">
    <property type="entry name" value="LexA_DNA-bd_dom"/>
</dbReference>
<evidence type="ECO:0000256" key="11">
    <source>
        <dbReference type="ARBA" id="ARBA00023204"/>
    </source>
</evidence>
<evidence type="ECO:0000256" key="13">
    <source>
        <dbReference type="HAMAP-Rule" id="MF_00015"/>
    </source>
</evidence>
<feature type="site" description="Cleavage; by autolysis" evidence="13">
    <location>
        <begin position="81"/>
        <end position="82"/>
    </location>
</feature>
<dbReference type="AlphaFoldDB" id="A0A1B1YVU7"/>
<dbReference type="InterPro" id="IPR036390">
    <property type="entry name" value="WH_DNA-bd_sf"/>
</dbReference>
<keyword evidence="11 13" id="KW-0234">DNA repair</keyword>
<dbReference type="PRINTS" id="PR00726">
    <property type="entry name" value="LEXASERPTASE"/>
</dbReference>
<dbReference type="HAMAP" id="MF_00015">
    <property type="entry name" value="LexA"/>
    <property type="match status" value="1"/>
</dbReference>
<feature type="domain" description="LexA repressor DNA-binding" evidence="16">
    <location>
        <begin position="2"/>
        <end position="64"/>
    </location>
</feature>
<dbReference type="FunCoup" id="A0A1B1YVU7">
    <property type="interactions" value="318"/>
</dbReference>
<evidence type="ECO:0000256" key="9">
    <source>
        <dbReference type="ARBA" id="ARBA00023125"/>
    </source>
</evidence>
<dbReference type="EC" id="3.4.21.88" evidence="13"/>
<dbReference type="Gene3D" id="2.10.109.10">
    <property type="entry name" value="Umud Fragment, subunit A"/>
    <property type="match status" value="1"/>
</dbReference>
<protein>
    <recommendedName>
        <fullName evidence="13">LexA repressor</fullName>
        <ecNumber evidence="13">3.4.21.88</ecNumber>
    </recommendedName>
</protein>
<dbReference type="STRING" id="1810504.PG2T_13060"/>
<keyword evidence="12 13" id="KW-0742">SOS response</keyword>
<dbReference type="Pfam" id="PF01726">
    <property type="entry name" value="LexA_DNA_bind"/>
    <property type="match status" value="1"/>
</dbReference>
<keyword evidence="3 13" id="KW-0678">Repressor</keyword>
<dbReference type="CDD" id="cd06529">
    <property type="entry name" value="S24_LexA-like"/>
    <property type="match status" value="1"/>
</dbReference>
<evidence type="ECO:0000256" key="10">
    <source>
        <dbReference type="ARBA" id="ARBA00023163"/>
    </source>
</evidence>
<comment type="similarity">
    <text evidence="1 13 14">Belongs to the peptidase S24 family.</text>
</comment>
<keyword evidence="4 13" id="KW-0235">DNA replication</keyword>
<comment type="subunit">
    <text evidence="2 13">Homodimer.</text>
</comment>
<evidence type="ECO:0000313" key="17">
    <source>
        <dbReference type="EMBL" id="ANX05010.1"/>
    </source>
</evidence>
<evidence type="ECO:0000256" key="12">
    <source>
        <dbReference type="ARBA" id="ARBA00023236"/>
    </source>
</evidence>
<dbReference type="SUPFAM" id="SSF51306">
    <property type="entry name" value="LexA/Signal peptidase"/>
    <property type="match status" value="1"/>
</dbReference>
<evidence type="ECO:0000256" key="4">
    <source>
        <dbReference type="ARBA" id="ARBA00022705"/>
    </source>
</evidence>
<evidence type="ECO:0000313" key="18">
    <source>
        <dbReference type="Proteomes" id="UP000092952"/>
    </source>
</evidence>
<dbReference type="Pfam" id="PF00717">
    <property type="entry name" value="Peptidase_S24"/>
    <property type="match status" value="1"/>
</dbReference>
<dbReference type="SUPFAM" id="SSF46785">
    <property type="entry name" value="Winged helix' DNA-binding domain"/>
    <property type="match status" value="1"/>
</dbReference>
<dbReference type="OrthoDB" id="9802364at2"/>
<keyword evidence="9 13" id="KW-0238">DNA-binding</keyword>
<evidence type="ECO:0000256" key="6">
    <source>
        <dbReference type="ARBA" id="ARBA00022801"/>
    </source>
</evidence>
<feature type="active site" description="For autocatalytic cleavage activity" evidence="13">
    <location>
        <position position="153"/>
    </location>
</feature>
<evidence type="ECO:0000256" key="7">
    <source>
        <dbReference type="ARBA" id="ARBA00022813"/>
    </source>
</evidence>
<dbReference type="EMBL" id="CP014671">
    <property type="protein sequence ID" value="ANX05010.1"/>
    <property type="molecule type" value="Genomic_DNA"/>
</dbReference>
<dbReference type="FunFam" id="1.10.10.10:FF:000009">
    <property type="entry name" value="LexA repressor"/>
    <property type="match status" value="1"/>
</dbReference>
<keyword evidence="18" id="KW-1185">Reference proteome</keyword>
<keyword evidence="6 13" id="KW-0378">Hydrolase</keyword>
<keyword evidence="8 13" id="KW-0805">Transcription regulation</keyword>
<dbReference type="NCBIfam" id="TIGR00498">
    <property type="entry name" value="lexA"/>
    <property type="match status" value="1"/>
</dbReference>
<evidence type="ECO:0000256" key="1">
    <source>
        <dbReference type="ARBA" id="ARBA00007484"/>
    </source>
</evidence>
<feature type="domain" description="Peptidase S24/S26A/S26B/S26C" evidence="15">
    <location>
        <begin position="74"/>
        <end position="187"/>
    </location>
</feature>
<organism evidence="17 18">
    <name type="scientific">Immundisolibacter cernigliae</name>
    <dbReference type="NCBI Taxonomy" id="1810504"/>
    <lineage>
        <taxon>Bacteria</taxon>
        <taxon>Pseudomonadati</taxon>
        <taxon>Pseudomonadota</taxon>
        <taxon>Gammaproteobacteria</taxon>
        <taxon>Immundisolibacterales</taxon>
        <taxon>Immundisolibacteraceae</taxon>
        <taxon>Immundisolibacter</taxon>
    </lineage>
</organism>
<keyword evidence="7 13" id="KW-0068">Autocatalytic cleavage</keyword>
<dbReference type="GO" id="GO:0003677">
    <property type="term" value="F:DNA binding"/>
    <property type="evidence" value="ECO:0007669"/>
    <property type="project" value="UniProtKB-UniRule"/>
</dbReference>
<feature type="DNA-binding region" description="H-T-H motif" evidence="13">
    <location>
        <begin position="27"/>
        <end position="47"/>
    </location>
</feature>
<evidence type="ECO:0000256" key="3">
    <source>
        <dbReference type="ARBA" id="ARBA00022491"/>
    </source>
</evidence>
<dbReference type="InterPro" id="IPR050077">
    <property type="entry name" value="LexA_repressor"/>
</dbReference>
<sequence length="197" mass="21043">MKLTTRQKQVLDFITTAVTEAGMPPTRVEIARQFGFRSINAAEQHLRALARKGAIDLMAGTSRGIRLKLSTGLPVVGQVAAGSPLLAEENLQGTRALSGTLFNPKADYLLRVSGLSMRDAGILDGDLLAVHATPKANNGDLVVARIDGEVTVKRFQRKGGKVTLLAANPDFAPIEIDPRKHEFAIEGLGVGLLRNLA</sequence>
<evidence type="ECO:0000259" key="15">
    <source>
        <dbReference type="Pfam" id="PF00717"/>
    </source>
</evidence>
<evidence type="ECO:0000256" key="8">
    <source>
        <dbReference type="ARBA" id="ARBA00023015"/>
    </source>
</evidence>
<name>A0A1B1YVU7_9GAMM</name>
<dbReference type="GO" id="GO:0009432">
    <property type="term" value="P:SOS response"/>
    <property type="evidence" value="ECO:0007669"/>
    <property type="project" value="UniProtKB-UniRule"/>
</dbReference>
<dbReference type="InterPro" id="IPR036388">
    <property type="entry name" value="WH-like_DNA-bd_sf"/>
</dbReference>
<dbReference type="InParanoid" id="A0A1B1YVU7"/>
<gene>
    <name evidence="13" type="primary">lexA</name>
    <name evidence="17" type="ORF">PG2T_13060</name>
</gene>
<dbReference type="InterPro" id="IPR036286">
    <property type="entry name" value="LexA/Signal_pep-like_sf"/>
</dbReference>
<evidence type="ECO:0000256" key="5">
    <source>
        <dbReference type="ARBA" id="ARBA00022763"/>
    </source>
</evidence>
<dbReference type="GO" id="GO:0004252">
    <property type="term" value="F:serine-type endopeptidase activity"/>
    <property type="evidence" value="ECO:0007669"/>
    <property type="project" value="UniProtKB-UniRule"/>
</dbReference>
<dbReference type="GO" id="GO:0006508">
    <property type="term" value="P:proteolysis"/>
    <property type="evidence" value="ECO:0007669"/>
    <property type="project" value="InterPro"/>
</dbReference>
<dbReference type="GO" id="GO:0045892">
    <property type="term" value="P:negative regulation of DNA-templated transcription"/>
    <property type="evidence" value="ECO:0007669"/>
    <property type="project" value="UniProtKB-UniRule"/>
</dbReference>
<dbReference type="PANTHER" id="PTHR33516:SF2">
    <property type="entry name" value="LEXA REPRESSOR-RELATED"/>
    <property type="match status" value="1"/>
</dbReference>
<dbReference type="Proteomes" id="UP000092952">
    <property type="component" value="Chromosome"/>
</dbReference>
<dbReference type="InterPro" id="IPR039418">
    <property type="entry name" value="LexA-like"/>
</dbReference>
<evidence type="ECO:0000256" key="14">
    <source>
        <dbReference type="RuleBase" id="RU003991"/>
    </source>
</evidence>
<comment type="catalytic activity">
    <reaction evidence="13">
        <text>Hydrolysis of Ala-|-Gly bond in repressor LexA.</text>
        <dbReference type="EC" id="3.4.21.88"/>
    </reaction>
</comment>